<feature type="transmembrane region" description="Helical" evidence="1">
    <location>
        <begin position="474"/>
        <end position="495"/>
    </location>
</feature>
<dbReference type="VEuPathDB" id="FungiDB:SPRG_13494"/>
<feature type="transmembrane region" description="Helical" evidence="1">
    <location>
        <begin position="272"/>
        <end position="294"/>
    </location>
</feature>
<feature type="transmembrane region" description="Helical" evidence="1">
    <location>
        <begin position="421"/>
        <end position="445"/>
    </location>
</feature>
<dbReference type="RefSeq" id="XP_012208944.1">
    <property type="nucleotide sequence ID" value="XM_012353554.1"/>
</dbReference>
<keyword evidence="1" id="KW-1133">Transmembrane helix</keyword>
<name>A0A067BPC8_SAPPC</name>
<keyword evidence="1" id="KW-0472">Membrane</keyword>
<dbReference type="AlphaFoldDB" id="A0A067BPC8"/>
<dbReference type="OMA" id="NYKYWRT"/>
<dbReference type="EMBL" id="KK583315">
    <property type="protein sequence ID" value="KDO20349.1"/>
    <property type="molecule type" value="Genomic_DNA"/>
</dbReference>
<reference evidence="2 3" key="1">
    <citation type="journal article" date="2013" name="PLoS Genet.">
        <title>Distinctive expansion of potential virulence genes in the genome of the oomycete fish pathogen Saprolegnia parasitica.</title>
        <authorList>
            <person name="Jiang R.H."/>
            <person name="de Bruijn I."/>
            <person name="Haas B.J."/>
            <person name="Belmonte R."/>
            <person name="Lobach L."/>
            <person name="Christie J."/>
            <person name="van den Ackerveken G."/>
            <person name="Bottin A."/>
            <person name="Bulone V."/>
            <person name="Diaz-Moreno S.M."/>
            <person name="Dumas B."/>
            <person name="Fan L."/>
            <person name="Gaulin E."/>
            <person name="Govers F."/>
            <person name="Grenville-Briggs L.J."/>
            <person name="Horner N.R."/>
            <person name="Levin J.Z."/>
            <person name="Mammella M."/>
            <person name="Meijer H.J."/>
            <person name="Morris P."/>
            <person name="Nusbaum C."/>
            <person name="Oome S."/>
            <person name="Phillips A.J."/>
            <person name="van Rooyen D."/>
            <person name="Rzeszutek E."/>
            <person name="Saraiva M."/>
            <person name="Secombes C.J."/>
            <person name="Seidl M.F."/>
            <person name="Snel B."/>
            <person name="Stassen J.H."/>
            <person name="Sykes S."/>
            <person name="Tripathy S."/>
            <person name="van den Berg H."/>
            <person name="Vega-Arreguin J.C."/>
            <person name="Wawra S."/>
            <person name="Young S.K."/>
            <person name="Zeng Q."/>
            <person name="Dieguez-Uribeondo J."/>
            <person name="Russ C."/>
            <person name="Tyler B.M."/>
            <person name="van West P."/>
        </authorList>
    </citation>
    <scope>NUCLEOTIDE SEQUENCE [LARGE SCALE GENOMIC DNA]</scope>
    <source>
        <strain evidence="2 3">CBS 223.65</strain>
    </source>
</reference>
<sequence length="649" mass="72059">MRSESTEPLRVRLARASDTLHWYATRLFGSLVVLLLTVDAVVNNWSLNNFLGGGFFFLTPVGGIGAAYELDTEYSFGHGRAIANLSDVGYWMTNVSVSHLVTKSKHMYTFTAGEFALTPSTDLCPIFQGTYSASAGSSIRLALADDAISFYRGHAMDHFFTNDQTTSLATPGMSSADLFSLGYVPGRTSVDKRFTTPFRIANTSQLQHLVVPYFRIYTHNFCTGCTPIAELGFSRCNLTLGYSDANQTLRVVSSAFVPGSTYKLGVTMVNSVVGVVSLVAKLAAIMLGIAGFLASRRTVQWFEVDPSTPDSVVAKVLRTVVPKYFPFPSHALSYDMFCYNSDVFVLLYASSVLLDLQNCLLYVGRINVYNNAHVPQTLPLLTTLSLSCRMLWVNCAILKVCKILWNLVVHAEYNGQSNVMTFFNFSSVTYLYLSAVLLFFIPAFVEYDNSVTMDLPKSVESLDGLRVEVVHGSYMRVAVSILYLLLINVFGVTVIDHAINYKYWRTLRNNSLTRQTVYNSSSILCDYLPPLENHDDGVTTTTSIRARRLSTLQWFFMSHLTCFGLPAKDLYVKKKKTMLIHIKAARTFRNLTAQAAEPTTAIDEEAPEELFTIVQDGDRVIHLLDGSFASVGSAAFNTKVLRNAPMTIR</sequence>
<feature type="transmembrane region" description="Helical" evidence="1">
    <location>
        <begin position="50"/>
        <end position="70"/>
    </location>
</feature>
<accession>A0A067BPC8</accession>
<evidence type="ECO:0000313" key="3">
    <source>
        <dbReference type="Proteomes" id="UP000030745"/>
    </source>
</evidence>
<dbReference type="OrthoDB" id="10331340at2759"/>
<feature type="transmembrane region" description="Helical" evidence="1">
    <location>
        <begin position="390"/>
        <end position="409"/>
    </location>
</feature>
<organism evidence="2 3">
    <name type="scientific">Saprolegnia parasitica (strain CBS 223.65)</name>
    <dbReference type="NCBI Taxonomy" id="695850"/>
    <lineage>
        <taxon>Eukaryota</taxon>
        <taxon>Sar</taxon>
        <taxon>Stramenopiles</taxon>
        <taxon>Oomycota</taxon>
        <taxon>Saprolegniomycetes</taxon>
        <taxon>Saprolegniales</taxon>
        <taxon>Saprolegniaceae</taxon>
        <taxon>Saprolegnia</taxon>
    </lineage>
</organism>
<dbReference type="Proteomes" id="UP000030745">
    <property type="component" value="Unassembled WGS sequence"/>
</dbReference>
<gene>
    <name evidence="2" type="ORF">SPRG_13494</name>
</gene>
<dbReference type="GeneID" id="24135367"/>
<evidence type="ECO:0000256" key="1">
    <source>
        <dbReference type="SAM" id="Phobius"/>
    </source>
</evidence>
<keyword evidence="1" id="KW-0812">Transmembrane</keyword>
<feature type="transmembrane region" description="Helical" evidence="1">
    <location>
        <begin position="20"/>
        <end position="38"/>
    </location>
</feature>
<dbReference type="KEGG" id="spar:SPRG_13494"/>
<proteinExistence type="predicted"/>
<protein>
    <submittedName>
        <fullName evidence="2">Uncharacterized protein</fullName>
    </submittedName>
</protein>
<evidence type="ECO:0000313" key="2">
    <source>
        <dbReference type="EMBL" id="KDO20349.1"/>
    </source>
</evidence>
<keyword evidence="3" id="KW-1185">Reference proteome</keyword>